<keyword evidence="3" id="KW-1185">Reference proteome</keyword>
<feature type="compositionally biased region" description="Basic and acidic residues" evidence="1">
    <location>
        <begin position="369"/>
        <end position="381"/>
    </location>
</feature>
<proteinExistence type="predicted"/>
<feature type="region of interest" description="Disordered" evidence="1">
    <location>
        <begin position="447"/>
        <end position="479"/>
    </location>
</feature>
<feature type="compositionally biased region" description="Low complexity" evidence="1">
    <location>
        <begin position="96"/>
        <end position="107"/>
    </location>
</feature>
<organism evidence="2 3">
    <name type="scientific">Lysobacter dokdonensis DS-58</name>
    <dbReference type="NCBI Taxonomy" id="1300345"/>
    <lineage>
        <taxon>Bacteria</taxon>
        <taxon>Pseudomonadati</taxon>
        <taxon>Pseudomonadota</taxon>
        <taxon>Gammaproteobacteria</taxon>
        <taxon>Lysobacterales</taxon>
        <taxon>Lysobacteraceae</taxon>
        <taxon>Noviluteimonas</taxon>
    </lineage>
</organism>
<name>A0A0A2X293_9GAMM</name>
<gene>
    <name evidence="2" type="ORF">LF41_3014</name>
</gene>
<dbReference type="EMBL" id="JRKJ01000008">
    <property type="protein sequence ID" value="KGQ19364.1"/>
    <property type="molecule type" value="Genomic_DNA"/>
</dbReference>
<reference evidence="2 3" key="1">
    <citation type="submission" date="2014-09" db="EMBL/GenBank/DDBJ databases">
        <title>Genome sequences of Lysobacter dokdonensis DS-58.</title>
        <authorList>
            <person name="Kim J.F."/>
            <person name="Kwak M.-J."/>
        </authorList>
    </citation>
    <scope>NUCLEOTIDE SEQUENCE [LARGE SCALE GENOMIC DNA]</scope>
    <source>
        <strain evidence="2 3">DS-58</strain>
    </source>
</reference>
<sequence>MASRLPSPQVAEAILKGADRTDRIHPRGPAKRPPAPRAVATDKPIATPPAPTRAVVQKPAVIATIPPIAAIAPIKPGASTKAVVTAQAIAVPVAVKQAPAAKAEAPVAAPPSPDAASHAGAPATIARGAESAPEAEAPKADAAAPAEKPTESKEEKGAKQPVGKEAKGPGAKGDEKGEADAEAEGGAAGVAVKLHMPEPPSAPSKATTRRIQGVKARAGRKSASHGALPAGAAQVGDARKAVTEPDAEANAKAQATLIAQVKAEPSQEIVELCERIRKVIREKRPPDEDALVAAKPDNEALNAGNQLNSTVEGETKKVQDNYGPVNAPPAPGAPAKGAELPPQPAAAGTAPINAKAATPDAVPDANVSLDKDAADAKKKQQDAGMDTPAAQEIKSGPIAEARGAQGELDQAAKEDPAKVLARQKEALGKAEGDMAALQAQALAALTESRDTTTKANASRQGGMVGSEEQMRTTAAAEAKKTFDDAKTQVNTLLQPLASTAMADWEAAKDLLVTNFKNDLAIVKKRVDDRHSGVGGFFTGLWDAVAGLPDWAEEAYTKAETNFGDGVIKKLTEVSTHVNSVIATCDLIIKNARERIAKIFGDLPQSLQTWAAQEQGKFDDQLDQLHKDVVSARDNFNKDLIERSSAAVDEVRAEIADLRKKAGGLVGRIVNAINRFIEDPIKFIIEGLLEILGIPPAAFWAVVAKIKKVVKDIADDPMKFANNLMKGLAQGFGQFFDNILSHLLKGFIGWLTGGLAGVGVQLPKDATPKSLITFFLQLMGITWPRIRKILVKHIGAKNVALIEKVYSLISLLIEKGPEGIYEMVKEKLSPEAIVDQIVQLAVDYMITAIIKAATARIIALFNPAGAIVQALEAIYRVLKWIFQNAAKIFTLVETVVNGIADILAGSIGGFANAVEKALAMLIAPVIGFIADYLGFGDLPNAIAKKIESFQEMVLGLIEQAIVWFVAKGKALLAALGLGKKDDKKGDGAEQVGEEVEFDADGEPHKLWIEVQGENAVVMVASTEERLDSFLKSKRVKDAVKKDKSGKLRGLVSQAEALLKDTDVDADAVVRELNSASKPEAGADAGAGAAASSKNNDVTKEEKKLAKVLAQIFQLVGTKGLLIEEVIGLPVDPLPEEAPEGYEYWKPPLPKLLREVKRASGYAAKDSKKYPRVSVDESGLVQTGAGPHRYDLDLVDRYESTISAAEAVRKLEGSTRWPMQTLKGLWEMETSATDARLRGFREQMEAVIAASSEGDLMGVEVQIEGGGRADYIVRIDKIQRLVEVKAWRTPDLSRGSDAWEEFLDQMSGYVDEAQTRGTVTARGAVKYCEVAMELRGLPDDLLPTARRLARQVIRNAARRRPMVKVIVIGIDV</sequence>
<comment type="caution">
    <text evidence="2">The sequence shown here is derived from an EMBL/GenBank/DDBJ whole genome shotgun (WGS) entry which is preliminary data.</text>
</comment>
<evidence type="ECO:0000313" key="3">
    <source>
        <dbReference type="Proteomes" id="UP000030518"/>
    </source>
</evidence>
<feature type="region of interest" description="Disordered" evidence="1">
    <location>
        <begin position="96"/>
        <end position="247"/>
    </location>
</feature>
<feature type="compositionally biased region" description="Basic and acidic residues" evidence="1">
    <location>
        <begin position="148"/>
        <end position="179"/>
    </location>
</feature>
<dbReference type="OrthoDB" id="292792at2"/>
<dbReference type="STRING" id="1300345.LF41_3014"/>
<dbReference type="Proteomes" id="UP000030518">
    <property type="component" value="Unassembled WGS sequence"/>
</dbReference>
<feature type="compositionally biased region" description="Polar residues" evidence="1">
    <location>
        <begin position="303"/>
        <end position="312"/>
    </location>
</feature>
<dbReference type="RefSeq" id="WP_152599946.1">
    <property type="nucleotide sequence ID" value="NZ_JRKJ01000008.1"/>
</dbReference>
<feature type="compositionally biased region" description="Low complexity" evidence="1">
    <location>
        <begin position="1080"/>
        <end position="1089"/>
    </location>
</feature>
<feature type="region of interest" description="Disordered" evidence="1">
    <location>
        <begin position="1074"/>
        <end position="1095"/>
    </location>
</feature>
<feature type="region of interest" description="Disordered" evidence="1">
    <location>
        <begin position="284"/>
        <end position="416"/>
    </location>
</feature>
<dbReference type="eggNOG" id="COG1511">
    <property type="taxonomic scope" value="Bacteria"/>
</dbReference>
<evidence type="ECO:0000313" key="2">
    <source>
        <dbReference type="EMBL" id="KGQ19364.1"/>
    </source>
</evidence>
<accession>A0A0A2X293</accession>
<evidence type="ECO:0000256" key="1">
    <source>
        <dbReference type="SAM" id="MobiDB-lite"/>
    </source>
</evidence>
<protein>
    <submittedName>
        <fullName evidence="2">Uncharacterized protein</fullName>
    </submittedName>
</protein>
<dbReference type="PATRIC" id="fig|1300345.3.peg.1557"/>
<feature type="region of interest" description="Disordered" evidence="1">
    <location>
        <begin position="1"/>
        <end position="54"/>
    </location>
</feature>
<feature type="compositionally biased region" description="Low complexity" evidence="1">
    <location>
        <begin position="114"/>
        <end position="147"/>
    </location>
</feature>